<organism evidence="1 2">
    <name type="scientific">Vibrio eleionomae</name>
    <dbReference type="NCBI Taxonomy" id="2653505"/>
    <lineage>
        <taxon>Bacteria</taxon>
        <taxon>Pseudomonadati</taxon>
        <taxon>Pseudomonadota</taxon>
        <taxon>Gammaproteobacteria</taxon>
        <taxon>Vibrionales</taxon>
        <taxon>Vibrionaceae</taxon>
        <taxon>Vibrio</taxon>
    </lineage>
</organism>
<name>A0A7X4RVS2_9VIBR</name>
<dbReference type="SUPFAM" id="SSF53448">
    <property type="entry name" value="Nucleotide-diphospho-sugar transferases"/>
    <property type="match status" value="1"/>
</dbReference>
<dbReference type="Pfam" id="PF05704">
    <property type="entry name" value="Caps_synth"/>
    <property type="match status" value="1"/>
</dbReference>
<dbReference type="RefSeq" id="WP_161157062.1">
    <property type="nucleotide sequence ID" value="NZ_WEKT01000032.1"/>
</dbReference>
<evidence type="ECO:0000313" key="2">
    <source>
        <dbReference type="Proteomes" id="UP000462621"/>
    </source>
</evidence>
<dbReference type="InterPro" id="IPR008441">
    <property type="entry name" value="AfumC-like_glycosyl_Trfase"/>
</dbReference>
<sequence>MSKLSNSIEKKLRRWAFNSPWLNKSCVWLDKRKSLNIPLLCKIYPNNIDLKNKLVIAQSTLNCLFSDIRVRDDNDIPKKIWIYWAQGYDSAPDIVKVAYHYWQTMNPDYDVCFLDEKKIQSYFDFQSLFYNFSLDAGAAHKSDFIRVYLLSRYGGVWVDSTTFCWKPLDSWLQYETKGCGLFLFKQTQDRPDRQIKNWFMASAKGNPVMVSLLHALAAYNFKPRQQTLSITRFKEYQDCPGISHEGTGLELLNALEEQGRFPYFYFHYLFNEVVKSGDALACWSIAKHTRNEHTNAGSEIGDALVSKQNYKTKYRQSDEYRERVALLEKITASQRDG</sequence>
<evidence type="ECO:0008006" key="3">
    <source>
        <dbReference type="Google" id="ProtNLM"/>
    </source>
</evidence>
<dbReference type="PANTHER" id="PTHR32385">
    <property type="entry name" value="MANNOSYL PHOSPHORYLINOSITOL CERAMIDE SYNTHASE"/>
    <property type="match status" value="1"/>
</dbReference>
<dbReference type="GO" id="GO:0051999">
    <property type="term" value="P:mannosyl-inositol phosphorylceramide biosynthetic process"/>
    <property type="evidence" value="ECO:0007669"/>
    <property type="project" value="TreeGrafter"/>
</dbReference>
<dbReference type="EMBL" id="WEKT01000032">
    <property type="protein sequence ID" value="MZI94582.1"/>
    <property type="molecule type" value="Genomic_DNA"/>
</dbReference>
<dbReference type="Proteomes" id="UP000462621">
    <property type="component" value="Unassembled WGS sequence"/>
</dbReference>
<gene>
    <name evidence="1" type="ORF">F9817_15415</name>
</gene>
<evidence type="ECO:0000313" key="1">
    <source>
        <dbReference type="EMBL" id="MZI94582.1"/>
    </source>
</evidence>
<dbReference type="GO" id="GO:0016020">
    <property type="term" value="C:membrane"/>
    <property type="evidence" value="ECO:0007669"/>
    <property type="project" value="GOC"/>
</dbReference>
<dbReference type="GO" id="GO:0000030">
    <property type="term" value="F:mannosyltransferase activity"/>
    <property type="evidence" value="ECO:0007669"/>
    <property type="project" value="TreeGrafter"/>
</dbReference>
<dbReference type="InterPro" id="IPR029044">
    <property type="entry name" value="Nucleotide-diphossugar_trans"/>
</dbReference>
<dbReference type="AlphaFoldDB" id="A0A7X4RVS2"/>
<dbReference type="PANTHER" id="PTHR32385:SF15">
    <property type="entry name" value="INOSITOL PHOSPHOCERAMIDE MANNOSYLTRANSFERASE 1"/>
    <property type="match status" value="1"/>
</dbReference>
<accession>A0A7X4RVS2</accession>
<reference evidence="1 2" key="1">
    <citation type="submission" date="2019-10" db="EMBL/GenBank/DDBJ databases">
        <title>Vibrio sp. nov. isolated from a shrimp pond.</title>
        <authorList>
            <person name="Gomez-Gil B."/>
            <person name="Enciso-Ibarra J."/>
            <person name="Enciso-Ibarra K."/>
            <person name="Bolan-Mejia C."/>
        </authorList>
    </citation>
    <scope>NUCLEOTIDE SEQUENCE [LARGE SCALE GENOMIC DNA]</scope>
    <source>
        <strain evidence="1 2">CAIM 722</strain>
    </source>
</reference>
<keyword evidence="2" id="KW-1185">Reference proteome</keyword>
<proteinExistence type="predicted"/>
<comment type="caution">
    <text evidence="1">The sequence shown here is derived from an EMBL/GenBank/DDBJ whole genome shotgun (WGS) entry which is preliminary data.</text>
</comment>
<dbReference type="InterPro" id="IPR051706">
    <property type="entry name" value="Glycosyltransferase_domain"/>
</dbReference>
<dbReference type="Gene3D" id="3.90.550.20">
    <property type="match status" value="1"/>
</dbReference>
<protein>
    <recommendedName>
        <fullName evidence="3">Capsular polysaccharide synthesis protein</fullName>
    </recommendedName>
</protein>